<dbReference type="AlphaFoldDB" id="A0A841R715"/>
<sequence>MYRGLNGINSGLLSGTPAFGGYYLMIGLAVILTALIVYFLVRNRHSLRAVEKDTPMEVLQKRLINGEITVEQFVEMRQILRK</sequence>
<evidence type="ECO:0000313" key="3">
    <source>
        <dbReference type="Proteomes" id="UP000587760"/>
    </source>
</evidence>
<proteinExistence type="predicted"/>
<reference evidence="2 3" key="1">
    <citation type="submission" date="2020-08" db="EMBL/GenBank/DDBJ databases">
        <title>Genomic Encyclopedia of Type Strains, Phase IV (KMG-IV): sequencing the most valuable type-strain genomes for metagenomic binning, comparative biology and taxonomic classification.</title>
        <authorList>
            <person name="Goeker M."/>
        </authorList>
    </citation>
    <scope>NUCLEOTIDE SEQUENCE [LARGE SCALE GENOMIC DNA]</scope>
    <source>
        <strain evidence="2 3">DSM 2461</strain>
    </source>
</reference>
<evidence type="ECO:0000313" key="2">
    <source>
        <dbReference type="EMBL" id="MBB6479635.1"/>
    </source>
</evidence>
<comment type="caution">
    <text evidence="2">The sequence shown here is derived from an EMBL/GenBank/DDBJ whole genome shotgun (WGS) entry which is preliminary data.</text>
</comment>
<keyword evidence="1" id="KW-0812">Transmembrane</keyword>
<evidence type="ECO:0000256" key="1">
    <source>
        <dbReference type="SAM" id="Phobius"/>
    </source>
</evidence>
<dbReference type="Proteomes" id="UP000587760">
    <property type="component" value="Unassembled WGS sequence"/>
</dbReference>
<gene>
    <name evidence="2" type="ORF">HNR50_001293</name>
</gene>
<keyword evidence="1" id="KW-0472">Membrane</keyword>
<dbReference type="EMBL" id="JACHGJ010000002">
    <property type="protein sequence ID" value="MBB6479635.1"/>
    <property type="molecule type" value="Genomic_DNA"/>
</dbReference>
<protein>
    <submittedName>
        <fullName evidence="2">Putative membrane protein</fullName>
    </submittedName>
</protein>
<keyword evidence="1" id="KW-1133">Transmembrane helix</keyword>
<keyword evidence="3" id="KW-1185">Reference proteome</keyword>
<accession>A0A841R715</accession>
<name>A0A841R715_9SPIO</name>
<dbReference type="RefSeq" id="WP_184745049.1">
    <property type="nucleotide sequence ID" value="NZ_JACHGJ010000002.1"/>
</dbReference>
<feature type="transmembrane region" description="Helical" evidence="1">
    <location>
        <begin position="20"/>
        <end position="41"/>
    </location>
</feature>
<organism evidence="2 3">
    <name type="scientific">Spirochaeta isovalerica</name>
    <dbReference type="NCBI Taxonomy" id="150"/>
    <lineage>
        <taxon>Bacteria</taxon>
        <taxon>Pseudomonadati</taxon>
        <taxon>Spirochaetota</taxon>
        <taxon>Spirochaetia</taxon>
        <taxon>Spirochaetales</taxon>
        <taxon>Spirochaetaceae</taxon>
        <taxon>Spirochaeta</taxon>
    </lineage>
</organism>